<gene>
    <name evidence="2" type="ORF">METZ01_LOCUS473369</name>
</gene>
<sequence length="100" mass="11606">MASSIDNAFITQYGRRKPKMPQKRNRVRKAGIMIVPKEPLSKKEKEWLDNLKKGKELSEKEMGKPAKPKKQKPPKRGDKKFKIENPIYRGESLDSGRRSI</sequence>
<dbReference type="EMBL" id="UINC01201257">
    <property type="protein sequence ID" value="SVE20515.1"/>
    <property type="molecule type" value="Genomic_DNA"/>
</dbReference>
<feature type="compositionally biased region" description="Basic and acidic residues" evidence="1">
    <location>
        <begin position="52"/>
        <end position="64"/>
    </location>
</feature>
<evidence type="ECO:0000313" key="2">
    <source>
        <dbReference type="EMBL" id="SVE20515.1"/>
    </source>
</evidence>
<proteinExistence type="predicted"/>
<feature type="compositionally biased region" description="Basic residues" evidence="1">
    <location>
        <begin position="14"/>
        <end position="29"/>
    </location>
</feature>
<feature type="compositionally biased region" description="Basic residues" evidence="1">
    <location>
        <begin position="66"/>
        <end position="79"/>
    </location>
</feature>
<accession>A0A383BMD7</accession>
<organism evidence="2">
    <name type="scientific">marine metagenome</name>
    <dbReference type="NCBI Taxonomy" id="408172"/>
    <lineage>
        <taxon>unclassified sequences</taxon>
        <taxon>metagenomes</taxon>
        <taxon>ecological metagenomes</taxon>
    </lineage>
</organism>
<reference evidence="2" key="1">
    <citation type="submission" date="2018-05" db="EMBL/GenBank/DDBJ databases">
        <authorList>
            <person name="Lanie J.A."/>
            <person name="Ng W.-L."/>
            <person name="Kazmierczak K.M."/>
            <person name="Andrzejewski T.M."/>
            <person name="Davidsen T.M."/>
            <person name="Wayne K.J."/>
            <person name="Tettelin H."/>
            <person name="Glass J.I."/>
            <person name="Rusch D."/>
            <person name="Podicherti R."/>
            <person name="Tsui H.-C.T."/>
            <person name="Winkler M.E."/>
        </authorList>
    </citation>
    <scope>NUCLEOTIDE SEQUENCE</scope>
</reference>
<dbReference type="AlphaFoldDB" id="A0A383BMD7"/>
<name>A0A383BMD7_9ZZZZ</name>
<feature type="region of interest" description="Disordered" evidence="1">
    <location>
        <begin position="1"/>
        <end position="29"/>
    </location>
</feature>
<feature type="compositionally biased region" description="Polar residues" evidence="1">
    <location>
        <begin position="1"/>
        <end position="10"/>
    </location>
</feature>
<protein>
    <submittedName>
        <fullName evidence="2">Uncharacterized protein</fullName>
    </submittedName>
</protein>
<feature type="compositionally biased region" description="Basic and acidic residues" evidence="1">
    <location>
        <begin position="91"/>
        <end position="100"/>
    </location>
</feature>
<feature type="region of interest" description="Disordered" evidence="1">
    <location>
        <begin position="52"/>
        <end position="100"/>
    </location>
</feature>
<evidence type="ECO:0000256" key="1">
    <source>
        <dbReference type="SAM" id="MobiDB-lite"/>
    </source>
</evidence>